<evidence type="ECO:0000259" key="13">
    <source>
        <dbReference type="Pfam" id="PF09084"/>
    </source>
</evidence>
<dbReference type="GO" id="GO:0046872">
    <property type="term" value="F:metal ion binding"/>
    <property type="evidence" value="ECO:0007669"/>
    <property type="project" value="UniProtKB-KW"/>
</dbReference>
<evidence type="ECO:0000256" key="11">
    <source>
        <dbReference type="ARBA" id="ARBA00048179"/>
    </source>
</evidence>
<keyword evidence="8" id="KW-0784">Thiamine biosynthesis</keyword>
<keyword evidence="12" id="KW-0732">Signal</keyword>
<dbReference type="GO" id="GO:0009228">
    <property type="term" value="P:thiamine biosynthetic process"/>
    <property type="evidence" value="ECO:0007669"/>
    <property type="project" value="UniProtKB-KW"/>
</dbReference>
<feature type="signal peptide" evidence="12">
    <location>
        <begin position="1"/>
        <end position="21"/>
    </location>
</feature>
<dbReference type="PROSITE" id="PS51257">
    <property type="entry name" value="PROKAR_LIPOPROTEIN"/>
    <property type="match status" value="1"/>
</dbReference>
<dbReference type="InterPro" id="IPR015168">
    <property type="entry name" value="SsuA/THI5"/>
</dbReference>
<evidence type="ECO:0000256" key="8">
    <source>
        <dbReference type="ARBA" id="ARBA00022977"/>
    </source>
</evidence>
<sequence length="344" mass="36069">MTTRRQLLTGALLGATGLTLSACGGTGTSTGGATAGSAEPLTAVLGWYPTPESGGWFAAREEGLFTQAGLDVTLQPGGPQVSGVQLVAAGRADIGIASAEDVVRSRAQGIPVVAVAALYQKNPVGVMVHADQGATSIDDLLDRTWVVQTGALGNLWVQKTKGVTLTTRVYSGSIAEFLHDPSLVQQGWPTNEAYTAEQAGVPVTFFSYADAGYDPYNDVVFVSEKTLQDKEDQVRAFLDAGLRGWGSYISDTAVAQRANAAIREENTELDEQALWYAWDRQREFLVAGDAATSGLGAMTQQRWSDLASAMADLGGLDGTVEAAELFTTDLLPTVVPAATLPPAP</sequence>
<evidence type="ECO:0000256" key="3">
    <source>
        <dbReference type="ARBA" id="ARBA00009406"/>
    </source>
</evidence>
<comment type="pathway">
    <text evidence="2">Cofactor biosynthesis; thiamine diphosphate biosynthesis.</text>
</comment>
<reference evidence="14 15" key="1">
    <citation type="submission" date="2018-03" db="EMBL/GenBank/DDBJ databases">
        <title>Genomic Encyclopedia of Archaeal and Bacterial Type Strains, Phase II (KMG-II): from individual species to whole genera.</title>
        <authorList>
            <person name="Goeker M."/>
        </authorList>
    </citation>
    <scope>NUCLEOTIDE SEQUENCE [LARGE SCALE GENOMIC DNA]</scope>
    <source>
        <strain evidence="14 15">DSM 19711</strain>
    </source>
</reference>
<keyword evidence="6" id="KW-0479">Metal-binding</keyword>
<comment type="subunit">
    <text evidence="4">Homodimer.</text>
</comment>
<evidence type="ECO:0000256" key="7">
    <source>
        <dbReference type="ARBA" id="ARBA00022898"/>
    </source>
</evidence>
<keyword evidence="7" id="KW-0663">Pyridoxal phosphate</keyword>
<dbReference type="SUPFAM" id="SSF53850">
    <property type="entry name" value="Periplasmic binding protein-like II"/>
    <property type="match status" value="1"/>
</dbReference>
<dbReference type="PANTHER" id="PTHR31528:SF1">
    <property type="entry name" value="4-AMINO-5-HYDROXYMETHYL-2-METHYLPYRIMIDINE PHOSPHATE SYNTHASE THI11-RELATED"/>
    <property type="match status" value="1"/>
</dbReference>
<keyword evidence="5" id="KW-0808">Transferase</keyword>
<feature type="domain" description="SsuA/THI5-like" evidence="13">
    <location>
        <begin position="51"/>
        <end position="249"/>
    </location>
</feature>
<dbReference type="Gene3D" id="3.40.190.10">
    <property type="entry name" value="Periplasmic binding protein-like II"/>
    <property type="match status" value="2"/>
</dbReference>
<dbReference type="InterPro" id="IPR027939">
    <property type="entry name" value="NMT1/THI5"/>
</dbReference>
<evidence type="ECO:0000256" key="1">
    <source>
        <dbReference type="ARBA" id="ARBA00003469"/>
    </source>
</evidence>
<dbReference type="PANTHER" id="PTHR31528">
    <property type="entry name" value="4-AMINO-5-HYDROXYMETHYL-2-METHYLPYRIMIDINE PHOSPHATE SYNTHASE THI11-RELATED"/>
    <property type="match status" value="1"/>
</dbReference>
<comment type="caution">
    <text evidence="14">The sequence shown here is derived from an EMBL/GenBank/DDBJ whole genome shotgun (WGS) entry which is preliminary data.</text>
</comment>
<evidence type="ECO:0000256" key="2">
    <source>
        <dbReference type="ARBA" id="ARBA00004948"/>
    </source>
</evidence>
<evidence type="ECO:0000256" key="4">
    <source>
        <dbReference type="ARBA" id="ARBA00011738"/>
    </source>
</evidence>
<dbReference type="EMBL" id="PVZF01000014">
    <property type="protein sequence ID" value="PRY11099.1"/>
    <property type="molecule type" value="Genomic_DNA"/>
</dbReference>
<proteinExistence type="inferred from homology"/>
<evidence type="ECO:0000256" key="9">
    <source>
        <dbReference type="ARBA" id="ARBA00023004"/>
    </source>
</evidence>
<protein>
    <recommendedName>
        <fullName evidence="10">Thiamine pyrimidine synthase</fullName>
    </recommendedName>
</protein>
<dbReference type="GO" id="GO:0016740">
    <property type="term" value="F:transferase activity"/>
    <property type="evidence" value="ECO:0007669"/>
    <property type="project" value="UniProtKB-KW"/>
</dbReference>
<dbReference type="AlphaFoldDB" id="A0A2T0QY25"/>
<comment type="function">
    <text evidence="1">Responsible for the formation of the pyrimidine heterocycle in the thiamine biosynthesis pathway. Catalyzes the formation of hydroxymethylpyrimidine phosphate (HMP-P) from histidine and pyridoxal phosphate (PLP). The protein uses PLP and the active site histidine to form HMP-P, generating an inactive enzyme. The enzyme can only undergo a single turnover, which suggests it is a suicide enzyme.</text>
</comment>
<dbReference type="Pfam" id="PF09084">
    <property type="entry name" value="NMT1"/>
    <property type="match status" value="1"/>
</dbReference>
<dbReference type="Proteomes" id="UP000238083">
    <property type="component" value="Unassembled WGS sequence"/>
</dbReference>
<evidence type="ECO:0000313" key="15">
    <source>
        <dbReference type="Proteomes" id="UP000238083"/>
    </source>
</evidence>
<comment type="catalytic activity">
    <reaction evidence="11">
        <text>N(6)-(pyridoxal phosphate)-L-lysyl-[4-amino-5-hydroxymethyl-2-methylpyrimidine phosphate synthase] + L-histidyl-[4-amino-5-hydroxymethyl-2-methylpyrimidine phosphate synthase] + 2 Fe(3+) + 4 H2O = L-lysyl-[4-amino-5-hydroxymethyl-2-methylpyrimidine phosphate synthase] + (2S)-2-amino-5-hydroxy-4-oxopentanoyl-[4-amino-5-hydroxymethyl-2-methylpyrimidine phosphate synthase] + 4-amino-2-methyl-5-(phosphooxymethyl)pyrimidine + 3-oxopropanoate + 2 Fe(2+) + 2 H(+)</text>
        <dbReference type="Rhea" id="RHEA:65756"/>
        <dbReference type="Rhea" id="RHEA-COMP:16892"/>
        <dbReference type="Rhea" id="RHEA-COMP:16893"/>
        <dbReference type="Rhea" id="RHEA-COMP:16894"/>
        <dbReference type="Rhea" id="RHEA-COMP:16895"/>
        <dbReference type="ChEBI" id="CHEBI:15377"/>
        <dbReference type="ChEBI" id="CHEBI:15378"/>
        <dbReference type="ChEBI" id="CHEBI:29033"/>
        <dbReference type="ChEBI" id="CHEBI:29034"/>
        <dbReference type="ChEBI" id="CHEBI:29969"/>
        <dbReference type="ChEBI" id="CHEBI:29979"/>
        <dbReference type="ChEBI" id="CHEBI:33190"/>
        <dbReference type="ChEBI" id="CHEBI:58354"/>
        <dbReference type="ChEBI" id="CHEBI:143915"/>
        <dbReference type="ChEBI" id="CHEBI:157692"/>
    </reaction>
    <physiologicalReaction direction="left-to-right" evidence="11">
        <dbReference type="Rhea" id="RHEA:65757"/>
    </physiologicalReaction>
</comment>
<name>A0A2T0QY25_9ACTN</name>
<dbReference type="InterPro" id="IPR006311">
    <property type="entry name" value="TAT_signal"/>
</dbReference>
<evidence type="ECO:0000256" key="12">
    <source>
        <dbReference type="SAM" id="SignalP"/>
    </source>
</evidence>
<gene>
    <name evidence="14" type="ORF">CLV37_11453</name>
</gene>
<dbReference type="OrthoDB" id="174578at2"/>
<evidence type="ECO:0000256" key="10">
    <source>
        <dbReference type="ARBA" id="ARBA00033171"/>
    </source>
</evidence>
<organism evidence="14 15">
    <name type="scientific">Kineococcus rhizosphaerae</name>
    <dbReference type="NCBI Taxonomy" id="559628"/>
    <lineage>
        <taxon>Bacteria</taxon>
        <taxon>Bacillati</taxon>
        <taxon>Actinomycetota</taxon>
        <taxon>Actinomycetes</taxon>
        <taxon>Kineosporiales</taxon>
        <taxon>Kineosporiaceae</taxon>
        <taxon>Kineococcus</taxon>
    </lineage>
</organism>
<keyword evidence="15" id="KW-1185">Reference proteome</keyword>
<dbReference type="RefSeq" id="WP_146149544.1">
    <property type="nucleotide sequence ID" value="NZ_PVZF01000014.1"/>
</dbReference>
<accession>A0A2T0QY25</accession>
<evidence type="ECO:0000256" key="5">
    <source>
        <dbReference type="ARBA" id="ARBA00022679"/>
    </source>
</evidence>
<comment type="similarity">
    <text evidence="3">Belongs to the NMT1/THI5 family.</text>
</comment>
<evidence type="ECO:0000256" key="6">
    <source>
        <dbReference type="ARBA" id="ARBA00022723"/>
    </source>
</evidence>
<dbReference type="PROSITE" id="PS51318">
    <property type="entry name" value="TAT"/>
    <property type="match status" value="1"/>
</dbReference>
<keyword evidence="9" id="KW-0408">Iron</keyword>
<evidence type="ECO:0000313" key="14">
    <source>
        <dbReference type="EMBL" id="PRY11099.1"/>
    </source>
</evidence>
<feature type="chain" id="PRO_5039191357" description="Thiamine pyrimidine synthase" evidence="12">
    <location>
        <begin position="22"/>
        <end position="344"/>
    </location>
</feature>